<name>A0ACC0EWX5_9BASI</name>
<comment type="caution">
    <text evidence="1">The sequence shown here is derived from an EMBL/GenBank/DDBJ whole genome shotgun (WGS) entry which is preliminary data.</text>
</comment>
<protein>
    <submittedName>
        <fullName evidence="1">Uncharacterized protein</fullName>
    </submittedName>
</protein>
<evidence type="ECO:0000313" key="1">
    <source>
        <dbReference type="EMBL" id="KAI7962006.1"/>
    </source>
</evidence>
<evidence type="ECO:0000313" key="2">
    <source>
        <dbReference type="Proteomes" id="UP001060170"/>
    </source>
</evidence>
<gene>
    <name evidence="1" type="ORF">MJO28_000100</name>
</gene>
<reference evidence="2" key="2">
    <citation type="journal article" date="2018" name="Mol. Plant Microbe Interact.">
        <title>Genome sequence resources for the wheat stripe rust pathogen (Puccinia striiformis f. sp. tritici) and the barley stripe rust pathogen (Puccinia striiformis f. sp. hordei).</title>
        <authorList>
            <person name="Xia C."/>
            <person name="Wang M."/>
            <person name="Yin C."/>
            <person name="Cornejo O.E."/>
            <person name="Hulbert S.H."/>
            <person name="Chen X."/>
        </authorList>
    </citation>
    <scope>NUCLEOTIDE SEQUENCE [LARGE SCALE GENOMIC DNA]</scope>
    <source>
        <strain evidence="2">93-210</strain>
    </source>
</reference>
<accession>A0ACC0EWX5</accession>
<organism evidence="1 2">
    <name type="scientific">Puccinia striiformis f. sp. tritici</name>
    <dbReference type="NCBI Taxonomy" id="168172"/>
    <lineage>
        <taxon>Eukaryota</taxon>
        <taxon>Fungi</taxon>
        <taxon>Dikarya</taxon>
        <taxon>Basidiomycota</taxon>
        <taxon>Pucciniomycotina</taxon>
        <taxon>Pucciniomycetes</taxon>
        <taxon>Pucciniales</taxon>
        <taxon>Pucciniaceae</taxon>
        <taxon>Puccinia</taxon>
    </lineage>
</organism>
<dbReference type="EMBL" id="CM045865">
    <property type="protein sequence ID" value="KAI7962006.1"/>
    <property type="molecule type" value="Genomic_DNA"/>
</dbReference>
<proteinExistence type="predicted"/>
<reference evidence="2" key="1">
    <citation type="journal article" date="2018" name="BMC Genomics">
        <title>Genomic insights into host adaptation between the wheat stripe rust pathogen (Puccinia striiformis f. sp. tritici) and the barley stripe rust pathogen (Puccinia striiformis f. sp. hordei).</title>
        <authorList>
            <person name="Xia C."/>
            <person name="Wang M."/>
            <person name="Yin C."/>
            <person name="Cornejo O.E."/>
            <person name="Hulbert S.H."/>
            <person name="Chen X."/>
        </authorList>
    </citation>
    <scope>NUCLEOTIDE SEQUENCE [LARGE SCALE GENOMIC DNA]</scope>
    <source>
        <strain evidence="2">93-210</strain>
    </source>
</reference>
<reference evidence="1 2" key="3">
    <citation type="journal article" date="2022" name="Microbiol. Spectr.">
        <title>Folding features and dynamics of 3D genome architecture in plant fungal pathogens.</title>
        <authorList>
            <person name="Xia C."/>
        </authorList>
    </citation>
    <scope>NUCLEOTIDE SEQUENCE [LARGE SCALE GENOMIC DNA]</scope>
    <source>
        <strain evidence="1 2">93-210</strain>
    </source>
</reference>
<dbReference type="Proteomes" id="UP001060170">
    <property type="component" value="Chromosome 1"/>
</dbReference>
<sequence length="790" mass="88798">MYQNCLQNTNELYQFLLDHLGCNSGESLGRNPAKKKWGDGHQAIRADGIYHENGQQEQINPNHLLRVSVRMASSTPTHSILLQYIHQHNLTCDPEWTFDFADRLLTEVSVAFPVASPSKSLLEEVEQTWSSLDLVTTQTGQEHNERIHPVLQEQWIMSRGPLIFAQRYRDSVKKWKQADLSVSPPDWWGDGLFEFPLVHIMGDYLLQRRNSKTISLQPENLKAIKDGVSFDGQRILKDLIAGGEKPIPIPTPEELSDTTLQLSSSQYQKMKEIKAQREGIIRNCSPLVSSASDLLESDEILSSEASLQRISPPLIPEGYLSLAESQSRNAKEIVSSVINSLQAEVIQESSPTLSNDTWNDIDPCPRPSCTPPSSPPPFEPKEQRKPAVDFLSPSADPNNWDNCESLENPFETVLFSRTEARMSSNSKDRSISFDPRNNLNMASCLLDEHQPVQNSSIPDRSALVEGGIEESSEILNQLVANRGWDDQKFEREIFGSPADAIDLNSRLKRIPVHKPDSPRGVKHEIHEELLPSRLDEFRIRGSEKSRSRNPSGMSRGLQKVEGLRALNIELSWNAYNFLPSTTIEKLTDLDYQPIDQAIDPASDDDLSTKDGYSVISKRFKSEHNPDLNDQPWINLSDFLEQPTSQSESFYSQIDIDGSNREPSTIGKGFVSTEVQSSKRSTSPLITRTDQDSKSRVLSSTESSHDIPDNSSQPTSNNYINESGNEDQIQSDFSIDHSQYLSHTNFYEGGSSSLTEEETILDFHHGLGSVDYSTHLEVPGFYPVWTSSTDR</sequence>
<keyword evidence="2" id="KW-1185">Reference proteome</keyword>